<evidence type="ECO:0000313" key="1">
    <source>
        <dbReference type="EMBL" id="QTA88552.1"/>
    </source>
</evidence>
<organism evidence="1 2">
    <name type="scientific">Desulfonema magnum</name>
    <dbReference type="NCBI Taxonomy" id="45655"/>
    <lineage>
        <taxon>Bacteria</taxon>
        <taxon>Pseudomonadati</taxon>
        <taxon>Thermodesulfobacteriota</taxon>
        <taxon>Desulfobacteria</taxon>
        <taxon>Desulfobacterales</taxon>
        <taxon>Desulfococcaceae</taxon>
        <taxon>Desulfonema</taxon>
    </lineage>
</organism>
<keyword evidence="2" id="KW-1185">Reference proteome</keyword>
<gene>
    <name evidence="1" type="ORF">dnm_045980</name>
</gene>
<reference evidence="1" key="1">
    <citation type="journal article" date="2021" name="Microb. Physiol.">
        <title>Proteogenomic Insights into the Physiology of Marine, Sulfate-Reducing, Filamentous Desulfonema limicola and Desulfonema magnum.</title>
        <authorList>
            <person name="Schnaars V."/>
            <person name="Wohlbrand L."/>
            <person name="Scheve S."/>
            <person name="Hinrichs C."/>
            <person name="Reinhardt R."/>
            <person name="Rabus R."/>
        </authorList>
    </citation>
    <scope>NUCLEOTIDE SEQUENCE</scope>
    <source>
        <strain evidence="1">4be13</strain>
    </source>
</reference>
<protein>
    <submittedName>
        <fullName evidence="1">Uncharacterized protein</fullName>
    </submittedName>
</protein>
<dbReference type="Proteomes" id="UP000663722">
    <property type="component" value="Chromosome"/>
</dbReference>
<evidence type="ECO:0000313" key="2">
    <source>
        <dbReference type="Proteomes" id="UP000663722"/>
    </source>
</evidence>
<sequence length="71" mass="8322">MAIFKNSMFKFFSADRVHWQFLTRDIIRECLCVTATKAQRHEVSRSLTKVLCVSLCLRVFVAFLHSQVQKT</sequence>
<accession>A0A975BN17</accession>
<dbReference type="KEGG" id="dmm:dnm_045980"/>
<dbReference type="EMBL" id="CP061800">
    <property type="protein sequence ID" value="QTA88552.1"/>
    <property type="molecule type" value="Genomic_DNA"/>
</dbReference>
<name>A0A975BN17_9BACT</name>
<dbReference type="AlphaFoldDB" id="A0A975BN17"/>
<proteinExistence type="predicted"/>